<dbReference type="Pfam" id="PF00591">
    <property type="entry name" value="Glycos_transf_3"/>
    <property type="match status" value="1"/>
</dbReference>
<gene>
    <name evidence="10" type="ORF">MNB_SUP05-5-390</name>
</gene>
<dbReference type="HAMAP" id="MF_00211">
    <property type="entry name" value="TrpD"/>
    <property type="match status" value="1"/>
</dbReference>
<keyword evidence="4 10" id="KW-0328">Glycosyltransferase</keyword>
<dbReference type="GO" id="GO:0004048">
    <property type="term" value="F:anthranilate phosphoribosyltransferase activity"/>
    <property type="evidence" value="ECO:0007669"/>
    <property type="project" value="UniProtKB-EC"/>
</dbReference>
<dbReference type="InterPro" id="IPR036320">
    <property type="entry name" value="Glycosyl_Trfase_fam3_N_dom_sf"/>
</dbReference>
<dbReference type="InterPro" id="IPR000312">
    <property type="entry name" value="Glycosyl_Trfase_fam3"/>
</dbReference>
<evidence type="ECO:0000256" key="3">
    <source>
        <dbReference type="ARBA" id="ARBA00022605"/>
    </source>
</evidence>
<dbReference type="Gene3D" id="1.20.970.10">
    <property type="entry name" value="Transferase, Pyrimidine Nucleoside Phosphorylase, Chain C"/>
    <property type="match status" value="1"/>
</dbReference>
<protein>
    <recommendedName>
        <fullName evidence="2">anthranilate phosphoribosyltransferase</fullName>
        <ecNumber evidence="2">2.4.2.18</ecNumber>
    </recommendedName>
</protein>
<name>A0A1W1BQZ6_9ZZZZ</name>
<comment type="pathway">
    <text evidence="1">Amino-acid biosynthesis; L-tryptophan biosynthesis; L-tryptophan from chorismate: step 2/5.</text>
</comment>
<dbReference type="NCBIfam" id="TIGR01245">
    <property type="entry name" value="trpD"/>
    <property type="match status" value="1"/>
</dbReference>
<dbReference type="EMBL" id="FPHJ01000014">
    <property type="protein sequence ID" value="SFV55872.1"/>
    <property type="molecule type" value="Genomic_DNA"/>
</dbReference>
<organism evidence="10">
    <name type="scientific">hydrothermal vent metagenome</name>
    <dbReference type="NCBI Taxonomy" id="652676"/>
    <lineage>
        <taxon>unclassified sequences</taxon>
        <taxon>metagenomes</taxon>
        <taxon>ecological metagenomes</taxon>
    </lineage>
</organism>
<dbReference type="PANTHER" id="PTHR43285:SF2">
    <property type="entry name" value="ANTHRANILATE PHOSPHORIBOSYLTRANSFERASE"/>
    <property type="match status" value="1"/>
</dbReference>
<dbReference type="GO" id="GO:0000162">
    <property type="term" value="P:L-tryptophan biosynthetic process"/>
    <property type="evidence" value="ECO:0007669"/>
    <property type="project" value="UniProtKB-KW"/>
</dbReference>
<dbReference type="AlphaFoldDB" id="A0A1W1BQZ6"/>
<evidence type="ECO:0000256" key="5">
    <source>
        <dbReference type="ARBA" id="ARBA00022679"/>
    </source>
</evidence>
<evidence type="ECO:0000256" key="6">
    <source>
        <dbReference type="ARBA" id="ARBA00022822"/>
    </source>
</evidence>
<evidence type="ECO:0000256" key="7">
    <source>
        <dbReference type="ARBA" id="ARBA00023141"/>
    </source>
</evidence>
<evidence type="ECO:0000256" key="4">
    <source>
        <dbReference type="ARBA" id="ARBA00022676"/>
    </source>
</evidence>
<keyword evidence="5 10" id="KW-0808">Transferase</keyword>
<sequence>MIIQQALKTLMEKQDLSNEQMEKTMLEIMTGKTTNAQISGFLIALAMKGESVNEITSAVRVMRDLSTKLPINTNKPLIDTCGTGGDNLNTFNISTASALVVASAGIKVAKHGNRSISSKSGSADLLELVGVKIDADLETVVRCIEKVNIGFMFAPNFHPAMKYAVPVRKEMAVKTIFNILGPLTNPAGAKRQVLGVFDKSLQKTMVEVLQKLGSEHAMSVCADDGLDEISISSPTNIVELVNGSIKEYTINPEDFGFKTVDISKIQCHSSEESLDIIQNILDGKESPAKNIVALNAGAAIYVSGKKQSLKEGVEMALEILNSGEAHQKLDDFVRESNGC</sequence>
<reference evidence="10" key="1">
    <citation type="submission" date="2016-10" db="EMBL/GenBank/DDBJ databases">
        <authorList>
            <person name="de Groot N.N."/>
        </authorList>
    </citation>
    <scope>NUCLEOTIDE SEQUENCE</scope>
</reference>
<feature type="domain" description="Glycosyl transferase family 3" evidence="8">
    <location>
        <begin position="75"/>
        <end position="325"/>
    </location>
</feature>
<keyword evidence="7" id="KW-0057">Aromatic amino acid biosynthesis</keyword>
<evidence type="ECO:0000259" key="8">
    <source>
        <dbReference type="Pfam" id="PF00591"/>
    </source>
</evidence>
<evidence type="ECO:0000259" key="9">
    <source>
        <dbReference type="Pfam" id="PF02885"/>
    </source>
</evidence>
<accession>A0A1W1BQZ6</accession>
<dbReference type="InterPro" id="IPR035902">
    <property type="entry name" value="Nuc_phospho_transferase"/>
</dbReference>
<feature type="domain" description="Glycosyl transferase family 3 N-terminal" evidence="9">
    <location>
        <begin position="4"/>
        <end position="65"/>
    </location>
</feature>
<evidence type="ECO:0000256" key="2">
    <source>
        <dbReference type="ARBA" id="ARBA00011948"/>
    </source>
</evidence>
<dbReference type="Pfam" id="PF02885">
    <property type="entry name" value="Glycos_trans_3N"/>
    <property type="match status" value="1"/>
</dbReference>
<evidence type="ECO:0000313" key="10">
    <source>
        <dbReference type="EMBL" id="SFV55872.1"/>
    </source>
</evidence>
<dbReference type="SUPFAM" id="SSF47648">
    <property type="entry name" value="Nucleoside phosphorylase/phosphoribosyltransferase N-terminal domain"/>
    <property type="match status" value="1"/>
</dbReference>
<evidence type="ECO:0000256" key="1">
    <source>
        <dbReference type="ARBA" id="ARBA00004907"/>
    </source>
</evidence>
<keyword evidence="6" id="KW-0822">Tryptophan biosynthesis</keyword>
<keyword evidence="3" id="KW-0028">Amino-acid biosynthesis</keyword>
<dbReference type="FunFam" id="3.40.1030.10:FF:000002">
    <property type="entry name" value="Anthranilate phosphoribosyltransferase"/>
    <property type="match status" value="1"/>
</dbReference>
<dbReference type="EC" id="2.4.2.18" evidence="2"/>
<dbReference type="SUPFAM" id="SSF52418">
    <property type="entry name" value="Nucleoside phosphorylase/phosphoribosyltransferase catalytic domain"/>
    <property type="match status" value="1"/>
</dbReference>
<dbReference type="InterPro" id="IPR005940">
    <property type="entry name" value="Anthranilate_Pribosyl_Tfrase"/>
</dbReference>
<dbReference type="InterPro" id="IPR017459">
    <property type="entry name" value="Glycosyl_Trfase_fam3_N_dom"/>
</dbReference>
<dbReference type="Gene3D" id="3.40.1030.10">
    <property type="entry name" value="Nucleoside phosphorylase/phosphoribosyltransferase catalytic domain"/>
    <property type="match status" value="1"/>
</dbReference>
<dbReference type="GO" id="GO:0005829">
    <property type="term" value="C:cytosol"/>
    <property type="evidence" value="ECO:0007669"/>
    <property type="project" value="TreeGrafter"/>
</dbReference>
<proteinExistence type="inferred from homology"/>
<dbReference type="PANTHER" id="PTHR43285">
    <property type="entry name" value="ANTHRANILATE PHOSPHORIBOSYLTRANSFERASE"/>
    <property type="match status" value="1"/>
</dbReference>